<dbReference type="GO" id="GO:0030041">
    <property type="term" value="P:actin filament polymerization"/>
    <property type="evidence" value="ECO:0007669"/>
    <property type="project" value="TreeGrafter"/>
</dbReference>
<dbReference type="InterPro" id="IPR003124">
    <property type="entry name" value="WH2_dom"/>
</dbReference>
<accession>A0A482WKA4</accession>
<dbReference type="InParanoid" id="A0A482WKA4"/>
<evidence type="ECO:0000313" key="18">
    <source>
        <dbReference type="Proteomes" id="UP000291343"/>
    </source>
</evidence>
<feature type="region of interest" description="Disordered" evidence="14">
    <location>
        <begin position="680"/>
        <end position="746"/>
    </location>
</feature>
<dbReference type="Proteomes" id="UP000291343">
    <property type="component" value="Unassembled WGS sequence"/>
</dbReference>
<dbReference type="GO" id="GO:0030659">
    <property type="term" value="C:cytoplasmic vesicle membrane"/>
    <property type="evidence" value="ECO:0007669"/>
    <property type="project" value="UniProtKB-SubCell"/>
</dbReference>
<evidence type="ECO:0000256" key="6">
    <source>
        <dbReference type="ARBA" id="ARBA00022475"/>
    </source>
</evidence>
<dbReference type="SMART" id="SM00750">
    <property type="entry name" value="KIND"/>
    <property type="match status" value="1"/>
</dbReference>
<dbReference type="CDD" id="cd22078">
    <property type="entry name" value="WH2_Spire1_r2-like"/>
    <property type="match status" value="1"/>
</dbReference>
<dbReference type="GO" id="GO:0005938">
    <property type="term" value="C:cell cortex"/>
    <property type="evidence" value="ECO:0007669"/>
    <property type="project" value="TreeGrafter"/>
</dbReference>
<dbReference type="OrthoDB" id="10043757at2759"/>
<dbReference type="InterPro" id="IPR013083">
    <property type="entry name" value="Znf_RING/FYVE/PHD"/>
</dbReference>
<keyword evidence="7" id="KW-0963">Cytoplasm</keyword>
<dbReference type="GO" id="GO:0015031">
    <property type="term" value="P:protein transport"/>
    <property type="evidence" value="ECO:0007669"/>
    <property type="project" value="UniProtKB-KW"/>
</dbReference>
<feature type="region of interest" description="Disordered" evidence="14">
    <location>
        <begin position="140"/>
        <end position="186"/>
    </location>
</feature>
<keyword evidence="8" id="KW-0677">Repeat</keyword>
<dbReference type="FunCoup" id="A0A482WKA4">
    <property type="interactions" value="334"/>
</dbReference>
<comment type="caution">
    <text evidence="17">The sequence shown here is derived from an EMBL/GenBank/DDBJ whole genome shotgun (WGS) entry which is preliminary data.</text>
</comment>
<keyword evidence="9" id="KW-0653">Protein transport</keyword>
<gene>
    <name evidence="17" type="ORF">LSTR_LSTR010427</name>
</gene>
<dbReference type="GO" id="GO:0045010">
    <property type="term" value="P:actin nucleation"/>
    <property type="evidence" value="ECO:0007669"/>
    <property type="project" value="InterPro"/>
</dbReference>
<evidence type="ECO:0000256" key="8">
    <source>
        <dbReference type="ARBA" id="ARBA00022737"/>
    </source>
</evidence>
<dbReference type="GO" id="GO:0040038">
    <property type="term" value="P:polar body extrusion after meiotic divisions"/>
    <property type="evidence" value="ECO:0007669"/>
    <property type="project" value="TreeGrafter"/>
</dbReference>
<evidence type="ECO:0000313" key="17">
    <source>
        <dbReference type="EMBL" id="RZF33944.1"/>
    </source>
</evidence>
<evidence type="ECO:0000256" key="10">
    <source>
        <dbReference type="ARBA" id="ARBA00023136"/>
    </source>
</evidence>
<feature type="domain" description="WH2" evidence="15">
    <location>
        <begin position="368"/>
        <end position="386"/>
    </location>
</feature>
<name>A0A482WKA4_LAOST</name>
<dbReference type="CDD" id="cd22068">
    <property type="entry name" value="WH2_DmSpire_r3-like"/>
    <property type="match status" value="1"/>
</dbReference>
<evidence type="ECO:0000259" key="16">
    <source>
        <dbReference type="PROSITE" id="PS51377"/>
    </source>
</evidence>
<dbReference type="InterPro" id="IPR029901">
    <property type="entry name" value="Spire"/>
</dbReference>
<dbReference type="GO" id="GO:0051639">
    <property type="term" value="P:actin filament network formation"/>
    <property type="evidence" value="ECO:0007669"/>
    <property type="project" value="TreeGrafter"/>
</dbReference>
<evidence type="ECO:0000256" key="7">
    <source>
        <dbReference type="ARBA" id="ARBA00022490"/>
    </source>
</evidence>
<evidence type="ECO:0000256" key="13">
    <source>
        <dbReference type="ARBA" id="ARBA00023329"/>
    </source>
</evidence>
<keyword evidence="10" id="KW-0472">Membrane</keyword>
<evidence type="ECO:0000256" key="11">
    <source>
        <dbReference type="ARBA" id="ARBA00023203"/>
    </source>
</evidence>
<dbReference type="GO" id="GO:0008017">
    <property type="term" value="F:microtubule binding"/>
    <property type="evidence" value="ECO:0007669"/>
    <property type="project" value="TreeGrafter"/>
</dbReference>
<evidence type="ECO:0000256" key="3">
    <source>
        <dbReference type="ARBA" id="ARBA00004413"/>
    </source>
</evidence>
<dbReference type="GO" id="GO:0048193">
    <property type="term" value="P:Golgi vesicle transport"/>
    <property type="evidence" value="ECO:0007669"/>
    <property type="project" value="TreeGrafter"/>
</dbReference>
<feature type="compositionally biased region" description="Polar residues" evidence="14">
    <location>
        <begin position="515"/>
        <end position="532"/>
    </location>
</feature>
<dbReference type="Pfam" id="PF16474">
    <property type="entry name" value="KIND"/>
    <property type="match status" value="1"/>
</dbReference>
<keyword evidence="13" id="KW-0968">Cytoplasmic vesicle</keyword>
<dbReference type="GO" id="GO:0051295">
    <property type="term" value="P:establishment of meiotic spindle localization"/>
    <property type="evidence" value="ECO:0007669"/>
    <property type="project" value="TreeGrafter"/>
</dbReference>
<evidence type="ECO:0000256" key="4">
    <source>
        <dbReference type="ARBA" id="ARBA00010956"/>
    </source>
</evidence>
<keyword evidence="6" id="KW-1003">Cell membrane</keyword>
<dbReference type="PANTHER" id="PTHR21345:SF3">
    <property type="entry name" value="PROTEIN SPIRE"/>
    <property type="match status" value="1"/>
</dbReference>
<dbReference type="GO" id="GO:0036089">
    <property type="term" value="P:cleavage furrow formation"/>
    <property type="evidence" value="ECO:0007669"/>
    <property type="project" value="TreeGrafter"/>
</dbReference>
<dbReference type="PROSITE" id="PS51082">
    <property type="entry name" value="WH2"/>
    <property type="match status" value="1"/>
</dbReference>
<dbReference type="GO" id="GO:0005886">
    <property type="term" value="C:plasma membrane"/>
    <property type="evidence" value="ECO:0007669"/>
    <property type="project" value="UniProtKB-SubCell"/>
</dbReference>
<keyword evidence="5" id="KW-0813">Transport</keyword>
<proteinExistence type="inferred from homology"/>
<evidence type="ECO:0000256" key="2">
    <source>
        <dbReference type="ARBA" id="ARBA00004245"/>
    </source>
</evidence>
<evidence type="ECO:0008006" key="19">
    <source>
        <dbReference type="Google" id="ProtNLM"/>
    </source>
</evidence>
<evidence type="ECO:0000259" key="15">
    <source>
        <dbReference type="PROSITE" id="PS51082"/>
    </source>
</evidence>
<dbReference type="GO" id="GO:0003779">
    <property type="term" value="F:actin binding"/>
    <property type="evidence" value="ECO:0007669"/>
    <property type="project" value="UniProtKB-KW"/>
</dbReference>
<reference evidence="17 18" key="1">
    <citation type="journal article" date="2017" name="Gigascience">
        <title>Genome sequence of the small brown planthopper, Laodelphax striatellus.</title>
        <authorList>
            <person name="Zhu J."/>
            <person name="Jiang F."/>
            <person name="Wang X."/>
            <person name="Yang P."/>
            <person name="Bao Y."/>
            <person name="Zhao W."/>
            <person name="Wang W."/>
            <person name="Lu H."/>
            <person name="Wang Q."/>
            <person name="Cui N."/>
            <person name="Li J."/>
            <person name="Chen X."/>
            <person name="Luo L."/>
            <person name="Yu J."/>
            <person name="Kang L."/>
            <person name="Cui F."/>
        </authorList>
    </citation>
    <scope>NUCLEOTIDE SEQUENCE [LARGE SCALE GENOMIC DNA]</scope>
    <source>
        <strain evidence="17">Lst14</strain>
    </source>
</reference>
<feature type="region of interest" description="Disordered" evidence="14">
    <location>
        <begin position="400"/>
        <end position="478"/>
    </location>
</feature>
<evidence type="ECO:0000256" key="12">
    <source>
        <dbReference type="ARBA" id="ARBA00023212"/>
    </source>
</evidence>
<sequence>MSEDVEVKPRKCILDKNECVSLLDILISFNAPISEEHAWALCFQCAKCFKNTFSSDRTRFRVVEDLDQVLLHRDGHVHHTTVLPGTGSSNAGTSKDGSLSEQKVILSLGYLVFRALDFGMDEEEERHLHPDLEELISRMSTSGGVDRVGGGSSTTETDDEGIERDACGEGEGDYDHHSHSSSPSHNHFSLDDVLKLCSAHVGEAGPQQADNHYRAVCRALVAEALELSTFLEKVSQGTQDLRDKADSCVSADLDNLNFSDWSNLRLWRSLQARLWVQVIRELRHGVQLKKVCYSRRPIEYEMTPYEILMDDIRSRRYKLNKVMVDGNIPHRVKKDAHAIILEFIRSRPPLKKASERKLAPKVSQAATPRELLLESIKQGQVKLRPASILKRSELRASLKKVVPVGNPDESPHPLSPPVKNTRRLIKVDFSALQTDDEDDDDDDEDLDCGGGGKPEPQLPGSKGGGGGGGGGGRRNPWHRTAYDLATQCPSRRASMRRHTIVVCEPANKHLGGSVSMPQSRPASRQTVSTPSEESLGCTLPEMSWSRSSLQDDLFQSKQWQEECLALTLEEIVHIRSVLTKAELESLPVEGHVKEDAEKRKVCFLCMKTRFSIFGPWGQICKLCKRTVCSKCYSKMRIPTEHFAHVPVVALSPSLISPDEDNFPKSLMSKLMVPEQLRVGVGSAPASPKHSRHSTPPPSSHMSTSLISDMGGPQSLPPPSPSPAYTPTGIRGKFIRSKTLGRPTDKAEKMKGLQMIVCHDCKTMVIQIIKSSRTTRNNAIRNLTLDLSPVY</sequence>
<keyword evidence="18" id="KW-1185">Reference proteome</keyword>
<feature type="region of interest" description="Disordered" evidence="14">
    <location>
        <begin position="511"/>
        <end position="535"/>
    </location>
</feature>
<feature type="compositionally biased region" description="Acidic residues" evidence="14">
    <location>
        <begin position="434"/>
        <end position="447"/>
    </location>
</feature>
<dbReference type="SMR" id="A0A482WKA4"/>
<keyword evidence="11" id="KW-0009">Actin-binding</keyword>
<dbReference type="InterPro" id="IPR011011">
    <property type="entry name" value="Znf_FYVE_PHD"/>
</dbReference>
<dbReference type="SUPFAM" id="SSF57903">
    <property type="entry name" value="FYVE/PHD zinc finger"/>
    <property type="match status" value="1"/>
</dbReference>
<dbReference type="PANTHER" id="PTHR21345">
    <property type="entry name" value="SPIRE"/>
    <property type="match status" value="1"/>
</dbReference>
<feature type="compositionally biased region" description="Pro residues" evidence="14">
    <location>
        <begin position="714"/>
        <end position="723"/>
    </location>
</feature>
<feature type="compositionally biased region" description="Gly residues" evidence="14">
    <location>
        <begin position="461"/>
        <end position="473"/>
    </location>
</feature>
<dbReference type="AlphaFoldDB" id="A0A482WKA4"/>
<dbReference type="InterPro" id="IPR011019">
    <property type="entry name" value="KIND_dom"/>
</dbReference>
<dbReference type="PROSITE" id="PS51377">
    <property type="entry name" value="KIND"/>
    <property type="match status" value="1"/>
</dbReference>
<evidence type="ECO:0000256" key="14">
    <source>
        <dbReference type="SAM" id="MobiDB-lite"/>
    </source>
</evidence>
<feature type="compositionally biased region" description="Basic and acidic residues" evidence="14">
    <location>
        <begin position="163"/>
        <end position="178"/>
    </location>
</feature>
<dbReference type="EMBL" id="QKKF02033151">
    <property type="protein sequence ID" value="RZF33944.1"/>
    <property type="molecule type" value="Genomic_DNA"/>
</dbReference>
<dbReference type="Gene3D" id="1.10.510.10">
    <property type="entry name" value="Transferase(Phosphotransferase) domain 1"/>
    <property type="match status" value="1"/>
</dbReference>
<evidence type="ECO:0000256" key="1">
    <source>
        <dbReference type="ARBA" id="ARBA00004180"/>
    </source>
</evidence>
<evidence type="ECO:0000256" key="5">
    <source>
        <dbReference type="ARBA" id="ARBA00022448"/>
    </source>
</evidence>
<feature type="domain" description="KIND" evidence="16">
    <location>
        <begin position="20"/>
        <end position="227"/>
    </location>
</feature>
<comment type="similarity">
    <text evidence="4">Belongs to the spire family.</text>
</comment>
<keyword evidence="12" id="KW-0206">Cytoskeleton</keyword>
<dbReference type="STRING" id="195883.A0A482WKA4"/>
<organism evidence="17 18">
    <name type="scientific">Laodelphax striatellus</name>
    <name type="common">Small brown planthopper</name>
    <name type="synonym">Delphax striatella</name>
    <dbReference type="NCBI Taxonomy" id="195883"/>
    <lineage>
        <taxon>Eukaryota</taxon>
        <taxon>Metazoa</taxon>
        <taxon>Ecdysozoa</taxon>
        <taxon>Arthropoda</taxon>
        <taxon>Hexapoda</taxon>
        <taxon>Insecta</taxon>
        <taxon>Pterygota</taxon>
        <taxon>Neoptera</taxon>
        <taxon>Paraneoptera</taxon>
        <taxon>Hemiptera</taxon>
        <taxon>Auchenorrhyncha</taxon>
        <taxon>Fulgoroidea</taxon>
        <taxon>Delphacidae</taxon>
        <taxon>Criomorphinae</taxon>
        <taxon>Laodelphax</taxon>
    </lineage>
</organism>
<comment type="subcellular location">
    <subcellularLocation>
        <location evidence="3">Cell membrane</location>
        <topology evidence="3">Peripheral membrane protein</topology>
        <orientation evidence="3">Cytoplasmic side</orientation>
    </subcellularLocation>
    <subcellularLocation>
        <location evidence="2">Cytoplasm</location>
        <location evidence="2">Cytoskeleton</location>
    </subcellularLocation>
    <subcellularLocation>
        <location evidence="1">Cytoplasmic vesicle membrane</location>
        <topology evidence="1">Peripheral membrane protein</topology>
        <orientation evidence="1">Cytoplasmic side</orientation>
    </subcellularLocation>
</comment>
<dbReference type="GO" id="GO:0005856">
    <property type="term" value="C:cytoskeleton"/>
    <property type="evidence" value="ECO:0007669"/>
    <property type="project" value="UniProtKB-SubCell"/>
</dbReference>
<protein>
    <recommendedName>
        <fullName evidence="19">KIND domain-containing protein</fullName>
    </recommendedName>
</protein>
<evidence type="ECO:0000256" key="9">
    <source>
        <dbReference type="ARBA" id="ARBA00022927"/>
    </source>
</evidence>
<dbReference type="Gene3D" id="3.30.40.10">
    <property type="entry name" value="Zinc/RING finger domain, C3HC4 (zinc finger)"/>
    <property type="match status" value="1"/>
</dbReference>